<dbReference type="Proteomes" id="UP001215598">
    <property type="component" value="Unassembled WGS sequence"/>
</dbReference>
<dbReference type="PROSITE" id="PS51419">
    <property type="entry name" value="RAB"/>
    <property type="match status" value="1"/>
</dbReference>
<comment type="caution">
    <text evidence="5">The sequence shown here is derived from an EMBL/GenBank/DDBJ whole genome shotgun (WGS) entry which is preliminary data.</text>
</comment>
<dbReference type="InterPro" id="IPR005225">
    <property type="entry name" value="Small_GTP-bd"/>
</dbReference>
<dbReference type="PRINTS" id="PR00449">
    <property type="entry name" value="RASTRNSFRMNG"/>
</dbReference>
<keyword evidence="3" id="KW-0547">Nucleotide-binding</keyword>
<evidence type="ECO:0000256" key="2">
    <source>
        <dbReference type="ARBA" id="ARBA00022481"/>
    </source>
</evidence>
<dbReference type="Gene3D" id="3.40.50.300">
    <property type="entry name" value="P-loop containing nucleotide triphosphate hydrolases"/>
    <property type="match status" value="1"/>
</dbReference>
<comment type="similarity">
    <text evidence="1">Belongs to the small GTPase superfamily. Rho family.</text>
</comment>
<dbReference type="GO" id="GO:0005525">
    <property type="term" value="F:GTP binding"/>
    <property type="evidence" value="ECO:0007669"/>
    <property type="project" value="UniProtKB-KW"/>
</dbReference>
<evidence type="ECO:0000256" key="1">
    <source>
        <dbReference type="ARBA" id="ARBA00010142"/>
    </source>
</evidence>
<gene>
    <name evidence="5" type="ORF">B0H16DRAFT_1561332</name>
</gene>
<name>A0AAD7IK08_9AGAR</name>
<keyword evidence="4" id="KW-0342">GTP-binding</keyword>
<protein>
    <submittedName>
        <fullName evidence="5">Small GTPase Cdc42</fullName>
    </submittedName>
</protein>
<proteinExistence type="inferred from homology"/>
<keyword evidence="6" id="KW-1185">Reference proteome</keyword>
<dbReference type="GO" id="GO:0003924">
    <property type="term" value="F:GTPase activity"/>
    <property type="evidence" value="ECO:0007669"/>
    <property type="project" value="InterPro"/>
</dbReference>
<dbReference type="PANTHER" id="PTHR24072">
    <property type="entry name" value="RHO FAMILY GTPASE"/>
    <property type="match status" value="1"/>
</dbReference>
<dbReference type="EMBL" id="JARKIB010000091">
    <property type="protein sequence ID" value="KAJ7743320.1"/>
    <property type="molecule type" value="Genomic_DNA"/>
</dbReference>
<dbReference type="NCBIfam" id="TIGR00231">
    <property type="entry name" value="small_GTP"/>
    <property type="match status" value="1"/>
</dbReference>
<dbReference type="FunFam" id="3.40.50.300:FF:001179">
    <property type="entry name" value="Rho family GTPase"/>
    <property type="match status" value="1"/>
</dbReference>
<dbReference type="AlphaFoldDB" id="A0AAD7IK08"/>
<dbReference type="InterPro" id="IPR001806">
    <property type="entry name" value="Small_GTPase"/>
</dbReference>
<dbReference type="SUPFAM" id="SSF52540">
    <property type="entry name" value="P-loop containing nucleoside triphosphate hydrolases"/>
    <property type="match status" value="1"/>
</dbReference>
<dbReference type="SMART" id="SM00174">
    <property type="entry name" value="RHO"/>
    <property type="match status" value="1"/>
</dbReference>
<sequence length="208" mass="23175">MDTIKLVVVGDDGVGKTCMLISYTTNQFPTAYIPPVFDGYAVTIEVQTVPYTFAIFDTVSGESPFHTPSDCDRLRPLTYLQTDVFLACFSIGLPDSFASVRKKWFPELQHYCSDVPFLVVGTQIDFRDGHEKDNSSVGFERRHKEGRLVAAAEGVRLARDLGAVGYYECSALTQTGLKVLFDEAIAAAMRYQNPVVRRKRKKPSCIVV</sequence>
<evidence type="ECO:0000256" key="4">
    <source>
        <dbReference type="ARBA" id="ARBA00023134"/>
    </source>
</evidence>
<evidence type="ECO:0000313" key="5">
    <source>
        <dbReference type="EMBL" id="KAJ7743320.1"/>
    </source>
</evidence>
<organism evidence="5 6">
    <name type="scientific">Mycena metata</name>
    <dbReference type="NCBI Taxonomy" id="1033252"/>
    <lineage>
        <taxon>Eukaryota</taxon>
        <taxon>Fungi</taxon>
        <taxon>Dikarya</taxon>
        <taxon>Basidiomycota</taxon>
        <taxon>Agaricomycotina</taxon>
        <taxon>Agaricomycetes</taxon>
        <taxon>Agaricomycetidae</taxon>
        <taxon>Agaricales</taxon>
        <taxon>Marasmiineae</taxon>
        <taxon>Mycenaceae</taxon>
        <taxon>Mycena</taxon>
    </lineage>
</organism>
<evidence type="ECO:0000256" key="3">
    <source>
        <dbReference type="ARBA" id="ARBA00022741"/>
    </source>
</evidence>
<keyword evidence="2" id="KW-0488">Methylation</keyword>
<accession>A0AAD7IK08</accession>
<dbReference type="PROSITE" id="PS51421">
    <property type="entry name" value="RAS"/>
    <property type="match status" value="1"/>
</dbReference>
<dbReference type="PROSITE" id="PS51420">
    <property type="entry name" value="RHO"/>
    <property type="match status" value="1"/>
</dbReference>
<reference evidence="5" key="1">
    <citation type="submission" date="2023-03" db="EMBL/GenBank/DDBJ databases">
        <title>Massive genome expansion in bonnet fungi (Mycena s.s.) driven by repeated elements and novel gene families across ecological guilds.</title>
        <authorList>
            <consortium name="Lawrence Berkeley National Laboratory"/>
            <person name="Harder C.B."/>
            <person name="Miyauchi S."/>
            <person name="Viragh M."/>
            <person name="Kuo A."/>
            <person name="Thoen E."/>
            <person name="Andreopoulos B."/>
            <person name="Lu D."/>
            <person name="Skrede I."/>
            <person name="Drula E."/>
            <person name="Henrissat B."/>
            <person name="Morin E."/>
            <person name="Kohler A."/>
            <person name="Barry K."/>
            <person name="LaButti K."/>
            <person name="Morin E."/>
            <person name="Salamov A."/>
            <person name="Lipzen A."/>
            <person name="Mereny Z."/>
            <person name="Hegedus B."/>
            <person name="Baldrian P."/>
            <person name="Stursova M."/>
            <person name="Weitz H."/>
            <person name="Taylor A."/>
            <person name="Grigoriev I.V."/>
            <person name="Nagy L.G."/>
            <person name="Martin F."/>
            <person name="Kauserud H."/>
        </authorList>
    </citation>
    <scope>NUCLEOTIDE SEQUENCE</scope>
    <source>
        <strain evidence="5">CBHHK182m</strain>
    </source>
</reference>
<dbReference type="InterPro" id="IPR027417">
    <property type="entry name" value="P-loop_NTPase"/>
</dbReference>
<dbReference type="SMART" id="SM00173">
    <property type="entry name" value="RAS"/>
    <property type="match status" value="1"/>
</dbReference>
<dbReference type="SMART" id="SM00175">
    <property type="entry name" value="RAB"/>
    <property type="match status" value="1"/>
</dbReference>
<evidence type="ECO:0000313" key="6">
    <source>
        <dbReference type="Proteomes" id="UP001215598"/>
    </source>
</evidence>
<dbReference type="CDD" id="cd00157">
    <property type="entry name" value="Rho"/>
    <property type="match status" value="1"/>
</dbReference>
<dbReference type="Pfam" id="PF00071">
    <property type="entry name" value="Ras"/>
    <property type="match status" value="1"/>
</dbReference>
<dbReference type="InterPro" id="IPR003578">
    <property type="entry name" value="Small_GTPase_Rho"/>
</dbReference>
<dbReference type="GO" id="GO:0007264">
    <property type="term" value="P:small GTPase-mediated signal transduction"/>
    <property type="evidence" value="ECO:0007669"/>
    <property type="project" value="InterPro"/>
</dbReference>